<dbReference type="InterPro" id="IPR001054">
    <property type="entry name" value="A/G_cyclase"/>
</dbReference>
<sequence>MGVNIKNPYIECAHFPAQNPQEELFAWLIDKGMSGNAVRDLFTEFCERLSELGIKLKRGNIALSAIHPQVSAFMYTWRRGEGLVLNTNVLHTDVPGEGWFSSPFFFMLTNNINFLHRKLESETELDFPVLVEFRDEGMTDWFCQVFDFGWDFDDSREMGGLVTSWASDRPGGFTEEEYTILHRAIPLFALAVRSIASFRTARSVLETYIGKDTARKVLSGQVRRGSVESINAVLIYADLKGFTKLSDTMPQTELVEMLDLYLDHMASPIELAGGEILKFMGDGILAAFALTDQDVPAICETALQAVNRMKEGVRKLNDDRDASGEPTMGLDIAVHIGDVMYGNVGSETRLDFTVIGPAVNEVSRIEVLCDTLETDFLASGEFVKAAVGCKQELKSCGFHALRGVREPIELFLLG</sequence>
<dbReference type="Gene3D" id="3.30.70.1230">
    <property type="entry name" value="Nucleotide cyclase"/>
    <property type="match status" value="1"/>
</dbReference>
<accession>A0ABY4VZP0</accession>
<dbReference type="PROSITE" id="PS50125">
    <property type="entry name" value="GUANYLATE_CYCLASE_2"/>
    <property type="match status" value="1"/>
</dbReference>
<protein>
    <submittedName>
        <fullName evidence="2">Adenylate/guanylate cyclase domain-containing protein</fullName>
    </submittedName>
</protein>
<dbReference type="EMBL" id="CP098747">
    <property type="protein sequence ID" value="USG60157.1"/>
    <property type="molecule type" value="Genomic_DNA"/>
</dbReference>
<dbReference type="Pfam" id="PF00211">
    <property type="entry name" value="Guanylate_cyc"/>
    <property type="match status" value="1"/>
</dbReference>
<organism evidence="2 3">
    <name type="scientific">Sneathiella marina</name>
    <dbReference type="NCBI Taxonomy" id="2950108"/>
    <lineage>
        <taxon>Bacteria</taxon>
        <taxon>Pseudomonadati</taxon>
        <taxon>Pseudomonadota</taxon>
        <taxon>Alphaproteobacteria</taxon>
        <taxon>Sneathiellales</taxon>
        <taxon>Sneathiellaceae</taxon>
        <taxon>Sneathiella</taxon>
    </lineage>
</organism>
<proteinExistence type="predicted"/>
<dbReference type="SMART" id="SM00044">
    <property type="entry name" value="CYCc"/>
    <property type="match status" value="1"/>
</dbReference>
<dbReference type="CDD" id="cd07302">
    <property type="entry name" value="CHD"/>
    <property type="match status" value="1"/>
</dbReference>
<keyword evidence="3" id="KW-1185">Reference proteome</keyword>
<dbReference type="RefSeq" id="WP_251932964.1">
    <property type="nucleotide sequence ID" value="NZ_CP098747.1"/>
</dbReference>
<feature type="domain" description="Guanylate cyclase" evidence="1">
    <location>
        <begin position="233"/>
        <end position="366"/>
    </location>
</feature>
<gene>
    <name evidence="2" type="ORF">NBZ79_13325</name>
</gene>
<dbReference type="InterPro" id="IPR050697">
    <property type="entry name" value="Adenylyl/Guanylyl_Cyclase_3/4"/>
</dbReference>
<dbReference type="SUPFAM" id="SSF55073">
    <property type="entry name" value="Nucleotide cyclase"/>
    <property type="match status" value="1"/>
</dbReference>
<dbReference type="Proteomes" id="UP001056291">
    <property type="component" value="Chromosome"/>
</dbReference>
<dbReference type="PANTHER" id="PTHR43081:SF11">
    <property type="entry name" value="BLR2264 PROTEIN"/>
    <property type="match status" value="1"/>
</dbReference>
<evidence type="ECO:0000259" key="1">
    <source>
        <dbReference type="PROSITE" id="PS50125"/>
    </source>
</evidence>
<dbReference type="InterPro" id="IPR029787">
    <property type="entry name" value="Nucleotide_cyclase"/>
</dbReference>
<evidence type="ECO:0000313" key="3">
    <source>
        <dbReference type="Proteomes" id="UP001056291"/>
    </source>
</evidence>
<dbReference type="PANTHER" id="PTHR43081">
    <property type="entry name" value="ADENYLATE CYCLASE, TERMINAL-DIFFERENTIATION SPECIFIC-RELATED"/>
    <property type="match status" value="1"/>
</dbReference>
<reference evidence="2" key="1">
    <citation type="submission" date="2022-06" db="EMBL/GenBank/DDBJ databases">
        <title>Sneathiella actinostolidae sp. nov., isolated from a sea anemonein the Western Pacific Ocean.</title>
        <authorList>
            <person name="Wei M.J."/>
        </authorList>
    </citation>
    <scope>NUCLEOTIDE SEQUENCE</scope>
    <source>
        <strain evidence="2">PHK-P5</strain>
    </source>
</reference>
<evidence type="ECO:0000313" key="2">
    <source>
        <dbReference type="EMBL" id="USG60157.1"/>
    </source>
</evidence>
<name>A0ABY4VZP0_9PROT</name>